<evidence type="ECO:0000256" key="15">
    <source>
        <dbReference type="ARBA" id="ARBA00039397"/>
    </source>
</evidence>
<evidence type="ECO:0000256" key="14">
    <source>
        <dbReference type="ARBA" id="ARBA00038540"/>
    </source>
</evidence>
<keyword evidence="13 17" id="KW-0472">Membrane</keyword>
<evidence type="ECO:0000256" key="7">
    <source>
        <dbReference type="ARBA" id="ARBA00022692"/>
    </source>
</evidence>
<name>A0A8K1CKX0_PYTOL</name>
<keyword evidence="7 17" id="KW-0812">Transmembrane</keyword>
<dbReference type="EMBL" id="SPLM01000039">
    <property type="protein sequence ID" value="TMW64550.1"/>
    <property type="molecule type" value="Genomic_DNA"/>
</dbReference>
<evidence type="ECO:0000256" key="12">
    <source>
        <dbReference type="ARBA" id="ARBA00023128"/>
    </source>
</evidence>
<dbReference type="GO" id="GO:0004364">
    <property type="term" value="F:glutathione transferase activity"/>
    <property type="evidence" value="ECO:0007669"/>
    <property type="project" value="UniProtKB-EC"/>
</dbReference>
<reference evidence="18" key="1">
    <citation type="submission" date="2019-03" db="EMBL/GenBank/DDBJ databases">
        <title>Long read genome sequence of the mycoparasitic Pythium oligandrum ATCC 38472 isolated from sugarbeet rhizosphere.</title>
        <authorList>
            <person name="Gaulin E."/>
        </authorList>
    </citation>
    <scope>NUCLEOTIDE SEQUENCE</scope>
    <source>
        <strain evidence="18">ATCC 38472_TT</strain>
    </source>
</reference>
<dbReference type="SUPFAM" id="SSF161084">
    <property type="entry name" value="MAPEG domain-like"/>
    <property type="match status" value="1"/>
</dbReference>
<comment type="function">
    <text evidence="1">Conjugation of reduced glutathione to a wide number of exogenous and endogenous hydrophobic electrophiles.</text>
</comment>
<keyword evidence="6" id="KW-0808">Transferase</keyword>
<dbReference type="Pfam" id="PF01124">
    <property type="entry name" value="MAPEG"/>
    <property type="match status" value="1"/>
</dbReference>
<proteinExistence type="inferred from homology"/>
<dbReference type="Proteomes" id="UP000794436">
    <property type="component" value="Unassembled WGS sequence"/>
</dbReference>
<evidence type="ECO:0000256" key="1">
    <source>
        <dbReference type="ARBA" id="ARBA00003701"/>
    </source>
</evidence>
<dbReference type="InterPro" id="IPR001129">
    <property type="entry name" value="Membr-assoc_MAPEG"/>
</dbReference>
<feature type="transmembrane region" description="Helical" evidence="17">
    <location>
        <begin position="139"/>
        <end position="160"/>
    </location>
</feature>
<comment type="catalytic activity">
    <reaction evidence="16">
        <text>RX + glutathione = an S-substituted glutathione + a halide anion + H(+)</text>
        <dbReference type="Rhea" id="RHEA:16437"/>
        <dbReference type="ChEBI" id="CHEBI:15378"/>
        <dbReference type="ChEBI" id="CHEBI:16042"/>
        <dbReference type="ChEBI" id="CHEBI:17792"/>
        <dbReference type="ChEBI" id="CHEBI:57925"/>
        <dbReference type="ChEBI" id="CHEBI:90779"/>
        <dbReference type="EC" id="2.5.1.18"/>
    </reaction>
    <physiologicalReaction direction="left-to-right" evidence="16">
        <dbReference type="Rhea" id="RHEA:16438"/>
    </physiologicalReaction>
</comment>
<dbReference type="FunFam" id="1.20.120.550:FF:000005">
    <property type="entry name" value="Inorganic phosphate transporter 1-6"/>
    <property type="match status" value="1"/>
</dbReference>
<protein>
    <recommendedName>
        <fullName evidence="15">Microsomal glutathione S-transferase 1</fullName>
        <ecNumber evidence="5">2.5.1.18</ecNumber>
    </recommendedName>
</protein>
<dbReference type="GO" id="GO:0005789">
    <property type="term" value="C:endoplasmic reticulum membrane"/>
    <property type="evidence" value="ECO:0007669"/>
    <property type="project" value="UniProtKB-SubCell"/>
</dbReference>
<keyword evidence="8" id="KW-1000">Mitochondrion outer membrane</keyword>
<dbReference type="AlphaFoldDB" id="A0A8K1CKX0"/>
<comment type="similarity">
    <text evidence="4">Belongs to the MAPEG family.</text>
</comment>
<evidence type="ECO:0000256" key="3">
    <source>
        <dbReference type="ARBA" id="ARBA00004477"/>
    </source>
</evidence>
<keyword evidence="11" id="KW-0007">Acetylation</keyword>
<evidence type="ECO:0000256" key="4">
    <source>
        <dbReference type="ARBA" id="ARBA00010459"/>
    </source>
</evidence>
<evidence type="ECO:0000256" key="6">
    <source>
        <dbReference type="ARBA" id="ARBA00022679"/>
    </source>
</evidence>
<evidence type="ECO:0000313" key="18">
    <source>
        <dbReference type="EMBL" id="TMW64550.1"/>
    </source>
</evidence>
<evidence type="ECO:0000256" key="10">
    <source>
        <dbReference type="ARBA" id="ARBA00022989"/>
    </source>
</evidence>
<evidence type="ECO:0000256" key="13">
    <source>
        <dbReference type="ARBA" id="ARBA00023136"/>
    </source>
</evidence>
<sequence length="162" mass="17853">MMETVTTDVRVLAICAAVLYVKFLATTMIQGRKGFHAGTHTPEDSKLFCTDPSMPKQEGYCNAETVPAHLKIAYESEQRWKRIVQNDLESMPLAFIVFVATIAVGGNKMVTSVLMVAYTVARITHTIVYAKMLQPHRMIAWMSGIFCVLAVAVNGVLAALTK</sequence>
<evidence type="ECO:0000256" key="8">
    <source>
        <dbReference type="ARBA" id="ARBA00022787"/>
    </source>
</evidence>
<evidence type="ECO:0000313" key="19">
    <source>
        <dbReference type="Proteomes" id="UP000794436"/>
    </source>
</evidence>
<dbReference type="InterPro" id="IPR040162">
    <property type="entry name" value="MGST1-like"/>
</dbReference>
<keyword evidence="19" id="KW-1185">Reference proteome</keyword>
<dbReference type="OrthoDB" id="193139at2759"/>
<dbReference type="InterPro" id="IPR023352">
    <property type="entry name" value="MAPEG-like_dom_sf"/>
</dbReference>
<feature type="transmembrane region" description="Helical" evidence="17">
    <location>
        <begin position="12"/>
        <end position="29"/>
    </location>
</feature>
<dbReference type="EC" id="2.5.1.18" evidence="5"/>
<evidence type="ECO:0000256" key="2">
    <source>
        <dbReference type="ARBA" id="ARBA00004294"/>
    </source>
</evidence>
<comment type="caution">
    <text evidence="18">The sequence shown here is derived from an EMBL/GenBank/DDBJ whole genome shotgun (WGS) entry which is preliminary data.</text>
</comment>
<keyword evidence="9" id="KW-0256">Endoplasmic reticulum</keyword>
<feature type="transmembrane region" description="Helical" evidence="17">
    <location>
        <begin position="93"/>
        <end position="118"/>
    </location>
</feature>
<evidence type="ECO:0000256" key="9">
    <source>
        <dbReference type="ARBA" id="ARBA00022824"/>
    </source>
</evidence>
<evidence type="ECO:0000256" key="11">
    <source>
        <dbReference type="ARBA" id="ARBA00022990"/>
    </source>
</evidence>
<dbReference type="Gene3D" id="1.20.120.550">
    <property type="entry name" value="Membrane associated eicosanoid/glutathione metabolism-like domain"/>
    <property type="match status" value="1"/>
</dbReference>
<keyword evidence="10 17" id="KW-1133">Transmembrane helix</keyword>
<comment type="subunit">
    <text evidence="14">Homotrimer; The trimer binds only one molecule of glutathione.</text>
</comment>
<gene>
    <name evidence="18" type="ORF">Poli38472_011430</name>
</gene>
<accession>A0A8K1CKX0</accession>
<dbReference type="PANTHER" id="PTHR10689:SF6">
    <property type="entry name" value="MICROSOMAL GLUTATHIONE S-TRANSFERASE 1"/>
    <property type="match status" value="1"/>
</dbReference>
<dbReference type="PANTHER" id="PTHR10689">
    <property type="entry name" value="MICROSOMAL GLUTATHIONE S-TRANSFERASE 1"/>
    <property type="match status" value="1"/>
</dbReference>
<evidence type="ECO:0000256" key="16">
    <source>
        <dbReference type="ARBA" id="ARBA00049385"/>
    </source>
</evidence>
<organism evidence="18 19">
    <name type="scientific">Pythium oligandrum</name>
    <name type="common">Mycoparasitic fungus</name>
    <dbReference type="NCBI Taxonomy" id="41045"/>
    <lineage>
        <taxon>Eukaryota</taxon>
        <taxon>Sar</taxon>
        <taxon>Stramenopiles</taxon>
        <taxon>Oomycota</taxon>
        <taxon>Peronosporomycetes</taxon>
        <taxon>Pythiales</taxon>
        <taxon>Pythiaceae</taxon>
        <taxon>Pythium</taxon>
    </lineage>
</organism>
<keyword evidence="12" id="KW-0496">Mitochondrion</keyword>
<evidence type="ECO:0000256" key="17">
    <source>
        <dbReference type="SAM" id="Phobius"/>
    </source>
</evidence>
<evidence type="ECO:0000256" key="5">
    <source>
        <dbReference type="ARBA" id="ARBA00012452"/>
    </source>
</evidence>
<comment type="subcellular location">
    <subcellularLocation>
        <location evidence="3">Endoplasmic reticulum membrane</location>
        <topology evidence="3">Multi-pass membrane protein</topology>
    </subcellularLocation>
    <subcellularLocation>
        <location evidence="2">Mitochondrion outer membrane</location>
    </subcellularLocation>
</comment>
<dbReference type="GO" id="GO:0005741">
    <property type="term" value="C:mitochondrial outer membrane"/>
    <property type="evidence" value="ECO:0007669"/>
    <property type="project" value="UniProtKB-SubCell"/>
</dbReference>